<dbReference type="InParanoid" id="K0IJS2"/>
<name>K0IJS2_NITGG</name>
<dbReference type="AlphaFoldDB" id="K0IJS2"/>
<dbReference type="BioCyc" id="CNIT1237085:G1324-3416-MONOMER"/>
<protein>
    <submittedName>
        <fullName evidence="1">Uncharacterized protein</fullName>
    </submittedName>
</protein>
<gene>
    <name evidence="1" type="ordered locus">Ngar_c34150</name>
</gene>
<dbReference type="GeneID" id="13797225"/>
<dbReference type="RefSeq" id="WP_015020863.1">
    <property type="nucleotide sequence ID" value="NC_018719.1"/>
</dbReference>
<reference evidence="1 2" key="1">
    <citation type="journal article" date="2012" name="Environ. Microbiol.">
        <title>The genome of the ammonia-oxidizing Candidatus Nitrososphaera gargensis: insights into metabolic versatility and environmental adaptations.</title>
        <authorList>
            <person name="Spang A."/>
            <person name="Poehlein A."/>
            <person name="Offre P."/>
            <person name="Zumbragel S."/>
            <person name="Haider S."/>
            <person name="Rychlik N."/>
            <person name="Nowka B."/>
            <person name="Schmeisser C."/>
            <person name="Lebedeva E.V."/>
            <person name="Rattei T."/>
            <person name="Bohm C."/>
            <person name="Schmid M."/>
            <person name="Galushko A."/>
            <person name="Hatzenpichler R."/>
            <person name="Weinmaier T."/>
            <person name="Daniel R."/>
            <person name="Schleper C."/>
            <person name="Spieck E."/>
            <person name="Streit W."/>
            <person name="Wagner M."/>
        </authorList>
    </citation>
    <scope>NUCLEOTIDE SEQUENCE [LARGE SCALE GENOMIC DNA]</scope>
    <source>
        <strain evidence="2">Ga9.2</strain>
    </source>
</reference>
<sequence length="76" mass="8537">MIAKSAAQKEIAGGKFAMHLGDRIQHVEILSEKTVCGLSLNVGWTNRFGEINDILRVHQFAWLAKGKDSRWIKMQG</sequence>
<organism evidence="1 2">
    <name type="scientific">Nitrososphaera gargensis (strain Ga9.2)</name>
    <dbReference type="NCBI Taxonomy" id="1237085"/>
    <lineage>
        <taxon>Archaea</taxon>
        <taxon>Nitrososphaerota</taxon>
        <taxon>Nitrososphaeria</taxon>
        <taxon>Nitrososphaerales</taxon>
        <taxon>Nitrososphaeraceae</taxon>
        <taxon>Nitrososphaera</taxon>
    </lineage>
</organism>
<dbReference type="HOGENOM" id="CLU_2646048_0_0_2"/>
<proteinExistence type="predicted"/>
<dbReference type="Proteomes" id="UP000008037">
    <property type="component" value="Chromosome"/>
</dbReference>
<evidence type="ECO:0000313" key="2">
    <source>
        <dbReference type="Proteomes" id="UP000008037"/>
    </source>
</evidence>
<dbReference type="KEGG" id="nga:Ngar_c34150"/>
<keyword evidence="2" id="KW-1185">Reference proteome</keyword>
<dbReference type="EMBL" id="CP002408">
    <property type="protein sequence ID" value="AFU60330.1"/>
    <property type="molecule type" value="Genomic_DNA"/>
</dbReference>
<evidence type="ECO:0000313" key="1">
    <source>
        <dbReference type="EMBL" id="AFU60330.1"/>
    </source>
</evidence>
<accession>K0IJS2</accession>